<proteinExistence type="predicted"/>
<dbReference type="EMBL" id="PNEL01000014">
    <property type="protein sequence ID" value="TMN79632.1"/>
    <property type="molecule type" value="Genomic_DNA"/>
</dbReference>
<dbReference type="AlphaFoldDB" id="A0AAQ2ISX8"/>
<evidence type="ECO:0000256" key="1">
    <source>
        <dbReference type="SAM" id="Phobius"/>
    </source>
</evidence>
<comment type="caution">
    <text evidence="2">The sequence shown here is derived from an EMBL/GenBank/DDBJ whole genome shotgun (WGS) entry which is preliminary data.</text>
</comment>
<sequence length="320" mass="37767">MKKIEEMTQEERDIYLIERAKERNRKYREEATEEEKEDFAKIDAYIDRETGYRRSGVFYEELPKDHLHNQSYKERLAKAEELNGCKFKEAKPCKDRFAPRDDFDGPKRLFGAWNCDGEKVAVVRHPSLILFRMVITILSAIAGFMLIVLTLVHTFPVDYLYLSLAGLFITPFLLFKFSDALRFIDNIEFNRHTGLVRTPYTLFRKPFYIPIEDLEYVVGVEVKSARGGGSFQTGYLSCRKYPEKFWFGHAIGLGDGGNLNDWAQINRFMDITQPIEEYYYEIMEYHYKLDKNAHFNGPFPEVMKKYFDADDCQVNRMEVW</sequence>
<feature type="transmembrane region" description="Helical" evidence="1">
    <location>
        <begin position="129"/>
        <end position="153"/>
    </location>
</feature>
<keyword evidence="1" id="KW-0472">Membrane</keyword>
<feature type="transmembrane region" description="Helical" evidence="1">
    <location>
        <begin position="159"/>
        <end position="177"/>
    </location>
</feature>
<reference evidence="3" key="2">
    <citation type="submission" date="2019-06" db="EMBL/GenBank/DDBJ databases">
        <title>Co-occurence of chitin degradation, pigmentation and bioactivity in marine Pseudoalteromonas.</title>
        <authorList>
            <person name="Sonnenschein E.C."/>
            <person name="Bech P.K."/>
        </authorList>
    </citation>
    <scope>NUCLEOTIDE SEQUENCE [LARGE SCALE GENOMIC DNA]</scope>
    <source>
        <strain evidence="3">S1607</strain>
    </source>
</reference>
<name>A0AAQ2ISX8_PSEO7</name>
<gene>
    <name evidence="2" type="ORF">CWB74_05495</name>
</gene>
<evidence type="ECO:0000313" key="2">
    <source>
        <dbReference type="EMBL" id="TMN79632.1"/>
    </source>
</evidence>
<protein>
    <submittedName>
        <fullName evidence="2">Uncharacterized protein</fullName>
    </submittedName>
</protein>
<reference evidence="2 3" key="1">
    <citation type="submission" date="2017-12" db="EMBL/GenBank/DDBJ databases">
        <authorList>
            <person name="Paulsen S."/>
            <person name="Gram L.K."/>
        </authorList>
    </citation>
    <scope>NUCLEOTIDE SEQUENCE [LARGE SCALE GENOMIC DNA]</scope>
    <source>
        <strain evidence="2 3">S1607</strain>
    </source>
</reference>
<organism evidence="2 3">
    <name type="scientific">Pseudoalteromonas piscicida</name>
    <dbReference type="NCBI Taxonomy" id="43662"/>
    <lineage>
        <taxon>Bacteria</taxon>
        <taxon>Pseudomonadati</taxon>
        <taxon>Pseudomonadota</taxon>
        <taxon>Gammaproteobacteria</taxon>
        <taxon>Alteromonadales</taxon>
        <taxon>Pseudoalteromonadaceae</taxon>
        <taxon>Pseudoalteromonas</taxon>
    </lineage>
</organism>
<accession>A0AAQ2ISX8</accession>
<dbReference type="RefSeq" id="WP_045963395.1">
    <property type="nucleotide sequence ID" value="NZ_JXXW01000021.1"/>
</dbReference>
<dbReference type="Proteomes" id="UP000305423">
    <property type="component" value="Unassembled WGS sequence"/>
</dbReference>
<keyword evidence="1" id="KW-0812">Transmembrane</keyword>
<evidence type="ECO:0000313" key="3">
    <source>
        <dbReference type="Proteomes" id="UP000305423"/>
    </source>
</evidence>
<keyword evidence="1" id="KW-1133">Transmembrane helix</keyword>